<dbReference type="GO" id="GO:0016798">
    <property type="term" value="F:hydrolase activity, acting on glycosyl bonds"/>
    <property type="evidence" value="ECO:0007669"/>
    <property type="project" value="UniProtKB-KW"/>
</dbReference>
<evidence type="ECO:0000259" key="16">
    <source>
        <dbReference type="PROSITE" id="PS50015"/>
    </source>
</evidence>
<keyword evidence="17" id="KW-1185">Reference proteome</keyword>
<dbReference type="InterPro" id="IPR045473">
    <property type="entry name" value="ASM_C"/>
</dbReference>
<keyword evidence="3" id="KW-0964">Secreted</keyword>
<keyword evidence="6 12" id="KW-0378">Hydrolase</keyword>
<dbReference type="InterPro" id="IPR011160">
    <property type="entry name" value="Sphingomy_PDE"/>
</dbReference>
<comment type="catalytic activity">
    <reaction evidence="11">
        <text>a sphingomyelin + H2O = phosphocholine + an N-acylsphing-4-enine + H(+)</text>
        <dbReference type="Rhea" id="RHEA:19253"/>
        <dbReference type="ChEBI" id="CHEBI:15377"/>
        <dbReference type="ChEBI" id="CHEBI:15378"/>
        <dbReference type="ChEBI" id="CHEBI:17636"/>
        <dbReference type="ChEBI" id="CHEBI:52639"/>
        <dbReference type="ChEBI" id="CHEBI:295975"/>
        <dbReference type="EC" id="3.1.4.12"/>
    </reaction>
    <physiologicalReaction direction="left-to-right" evidence="11">
        <dbReference type="Rhea" id="RHEA:19254"/>
    </physiologicalReaction>
</comment>
<accession>A0A0K0F4Q9</accession>
<comment type="subcellular location">
    <subcellularLocation>
        <location evidence="1">Secreted</location>
    </subcellularLocation>
</comment>
<dbReference type="GO" id="GO:0006685">
    <property type="term" value="P:sphingomyelin catabolic process"/>
    <property type="evidence" value="ECO:0007669"/>
    <property type="project" value="UniProtKB-UniRule"/>
</dbReference>
<evidence type="ECO:0000256" key="6">
    <source>
        <dbReference type="ARBA" id="ARBA00022801"/>
    </source>
</evidence>
<comment type="function">
    <text evidence="12">Converts sphingomyelin to ceramide.</text>
</comment>
<dbReference type="Pfam" id="PF19272">
    <property type="entry name" value="ASMase_C"/>
    <property type="match status" value="1"/>
</dbReference>
<evidence type="ECO:0000256" key="8">
    <source>
        <dbReference type="ARBA" id="ARBA00023157"/>
    </source>
</evidence>
<keyword evidence="7 13" id="KW-0862">Zinc</keyword>
<dbReference type="GO" id="GO:0005764">
    <property type="term" value="C:lysosome"/>
    <property type="evidence" value="ECO:0007669"/>
    <property type="project" value="TreeGrafter"/>
</dbReference>
<dbReference type="Gene3D" id="3.60.21.10">
    <property type="match status" value="1"/>
</dbReference>
<evidence type="ECO:0000256" key="12">
    <source>
        <dbReference type="PIRNR" id="PIRNR000948"/>
    </source>
</evidence>
<dbReference type="Proteomes" id="UP000035680">
    <property type="component" value="Unassembled WGS sequence"/>
</dbReference>
<feature type="chain" id="PRO_5005329171" description="Sphingomyelin phosphodiesterase" evidence="15">
    <location>
        <begin position="18"/>
        <end position="572"/>
    </location>
</feature>
<dbReference type="InterPro" id="IPR011001">
    <property type="entry name" value="Saposin-like"/>
</dbReference>
<feature type="binding site" evidence="13">
    <location>
        <position position="240"/>
    </location>
    <ligand>
        <name>Zn(2+)</name>
        <dbReference type="ChEBI" id="CHEBI:29105"/>
        <label>1</label>
    </ligand>
</feature>
<feature type="disulfide bond" evidence="14">
    <location>
        <begin position="44"/>
        <end position="119"/>
    </location>
</feature>
<keyword evidence="9" id="KW-0325">Glycoprotein</keyword>
<feature type="binding site" evidence="13">
    <location>
        <position position="280"/>
    </location>
    <ligand>
        <name>Zn(2+)</name>
        <dbReference type="ChEBI" id="CHEBI:29105"/>
        <label>2</label>
    </ligand>
</feature>
<dbReference type="Pfam" id="PF00149">
    <property type="entry name" value="Metallophos"/>
    <property type="match status" value="1"/>
</dbReference>
<dbReference type="GO" id="GO:0005615">
    <property type="term" value="C:extracellular space"/>
    <property type="evidence" value="ECO:0007669"/>
    <property type="project" value="TreeGrafter"/>
</dbReference>
<feature type="binding site" evidence="13">
    <location>
        <position position="240"/>
    </location>
    <ligand>
        <name>Zn(2+)</name>
        <dbReference type="ChEBI" id="CHEBI:29105"/>
        <label>2</label>
    </ligand>
</feature>
<feature type="disulfide bond" evidence="14">
    <location>
        <begin position="349"/>
        <end position="397"/>
    </location>
</feature>
<feature type="disulfide bond" evidence="14">
    <location>
        <begin position="75"/>
        <end position="86"/>
    </location>
</feature>
<proteinExistence type="inferred from homology"/>
<evidence type="ECO:0000256" key="2">
    <source>
        <dbReference type="ARBA" id="ARBA00008234"/>
    </source>
</evidence>
<keyword evidence="5 15" id="KW-0732">Signal</keyword>
<feature type="binding site" evidence="13">
    <location>
        <position position="389"/>
    </location>
    <ligand>
        <name>Zn(2+)</name>
        <dbReference type="ChEBI" id="CHEBI:29105"/>
        <label>2</label>
    </ligand>
</feature>
<dbReference type="GO" id="GO:0046872">
    <property type="term" value="F:metal ion binding"/>
    <property type="evidence" value="ECO:0007669"/>
    <property type="project" value="UniProtKB-KW"/>
</dbReference>
<comment type="similarity">
    <text evidence="2 12">Belongs to the acid sphingomyelinase family.</text>
</comment>
<feature type="binding site" evidence="13">
    <location>
        <position position="163"/>
    </location>
    <ligand>
        <name>Zn(2+)</name>
        <dbReference type="ChEBI" id="CHEBI:29105"/>
        <label>1</label>
    </ligand>
</feature>
<dbReference type="SUPFAM" id="SSF56300">
    <property type="entry name" value="Metallo-dependent phosphatases"/>
    <property type="match status" value="1"/>
</dbReference>
<reference evidence="18" key="2">
    <citation type="submission" date="2015-08" db="UniProtKB">
        <authorList>
            <consortium name="WormBaseParasite"/>
        </authorList>
    </citation>
    <scope>IDENTIFICATION</scope>
</reference>
<dbReference type="STRING" id="75913.A0A0K0F4Q9"/>
<dbReference type="EC" id="3.1.4.12" evidence="12"/>
<dbReference type="InterPro" id="IPR008139">
    <property type="entry name" value="SaposinB_dom"/>
</dbReference>
<evidence type="ECO:0000256" key="5">
    <source>
        <dbReference type="ARBA" id="ARBA00022729"/>
    </source>
</evidence>
<feature type="disulfide bond" evidence="14">
    <location>
        <begin position="176"/>
        <end position="187"/>
    </location>
</feature>
<dbReference type="GO" id="GO:0016020">
    <property type="term" value="C:membrane"/>
    <property type="evidence" value="ECO:0007669"/>
    <property type="project" value="GOC"/>
</dbReference>
<feature type="disulfide bond" evidence="14">
    <location>
        <begin position="547"/>
        <end position="551"/>
    </location>
</feature>
<evidence type="ECO:0000256" key="9">
    <source>
        <dbReference type="ARBA" id="ARBA00023180"/>
    </source>
</evidence>
<evidence type="ECO:0000313" key="17">
    <source>
        <dbReference type="Proteomes" id="UP000035680"/>
    </source>
</evidence>
<feature type="domain" description="Saposin B-type" evidence="16">
    <location>
        <begin position="40"/>
        <end position="123"/>
    </location>
</feature>
<dbReference type="GO" id="GO:0046513">
    <property type="term" value="P:ceramide biosynthetic process"/>
    <property type="evidence" value="ECO:0007669"/>
    <property type="project" value="TreeGrafter"/>
</dbReference>
<evidence type="ECO:0000256" key="3">
    <source>
        <dbReference type="ARBA" id="ARBA00022525"/>
    </source>
</evidence>
<feature type="binding site" evidence="13">
    <location>
        <position position="425"/>
    </location>
    <ligand>
        <name>Zn(2+)</name>
        <dbReference type="ChEBI" id="CHEBI:29105"/>
        <label>1</label>
    </ligand>
</feature>
<evidence type="ECO:0000256" key="13">
    <source>
        <dbReference type="PIRSR" id="PIRSR000948-1"/>
    </source>
</evidence>
<dbReference type="Gene3D" id="1.10.225.10">
    <property type="entry name" value="Saposin-like"/>
    <property type="match status" value="1"/>
</dbReference>
<dbReference type="PANTHER" id="PTHR10340">
    <property type="entry name" value="SPHINGOMYELIN PHOSPHODIESTERASE"/>
    <property type="match status" value="1"/>
</dbReference>
<dbReference type="AlphaFoldDB" id="A0A0K0F4Q9"/>
<evidence type="ECO:0000256" key="7">
    <source>
        <dbReference type="ARBA" id="ARBA00022833"/>
    </source>
</evidence>
<dbReference type="PIRSF" id="PIRSF000948">
    <property type="entry name" value="Sphingomy_PDE"/>
    <property type="match status" value="1"/>
</dbReference>
<evidence type="ECO:0000256" key="1">
    <source>
        <dbReference type="ARBA" id="ARBA00004613"/>
    </source>
</evidence>
<name>A0A0K0F4Q9_STRVS</name>
<feature type="signal peptide" evidence="15">
    <location>
        <begin position="1"/>
        <end position="17"/>
    </location>
</feature>
<feature type="binding site" evidence="13">
    <location>
        <position position="423"/>
    </location>
    <ligand>
        <name>Zn(2+)</name>
        <dbReference type="ChEBI" id="CHEBI:29105"/>
        <label>2</label>
    </ligand>
</feature>
<dbReference type="InterPro" id="IPR004843">
    <property type="entry name" value="Calcineurin-like_PHP"/>
</dbReference>
<dbReference type="GO" id="GO:0061750">
    <property type="term" value="F:acid sphingomyelin phosphodiesterase activity"/>
    <property type="evidence" value="ECO:0007669"/>
    <property type="project" value="TreeGrafter"/>
</dbReference>
<dbReference type="InterPro" id="IPR041805">
    <property type="entry name" value="ASMase/PPN1_MPP"/>
</dbReference>
<evidence type="ECO:0000256" key="15">
    <source>
        <dbReference type="SAM" id="SignalP"/>
    </source>
</evidence>
<dbReference type="WBParaSite" id="SVE_0379900.1">
    <property type="protein sequence ID" value="SVE_0379900.1"/>
    <property type="gene ID" value="SVE_0379900"/>
</dbReference>
<organism evidence="17 18">
    <name type="scientific">Strongyloides venezuelensis</name>
    <name type="common">Threadworm</name>
    <dbReference type="NCBI Taxonomy" id="75913"/>
    <lineage>
        <taxon>Eukaryota</taxon>
        <taxon>Metazoa</taxon>
        <taxon>Ecdysozoa</taxon>
        <taxon>Nematoda</taxon>
        <taxon>Chromadorea</taxon>
        <taxon>Rhabditida</taxon>
        <taxon>Tylenchina</taxon>
        <taxon>Panagrolaimomorpha</taxon>
        <taxon>Strongyloidoidea</taxon>
        <taxon>Strongyloididae</taxon>
        <taxon>Strongyloides</taxon>
    </lineage>
</organism>
<evidence type="ECO:0000256" key="11">
    <source>
        <dbReference type="ARBA" id="ARBA00047268"/>
    </source>
</evidence>
<dbReference type="InterPro" id="IPR029052">
    <property type="entry name" value="Metallo-depent_PP-like"/>
</dbReference>
<comment type="cofactor">
    <cofactor evidence="13">
        <name>Zn(2+)</name>
        <dbReference type="ChEBI" id="CHEBI:29105"/>
    </cofactor>
    <text evidence="13">Binds 2 Zn(2+) ions per subunit.</text>
</comment>
<dbReference type="PANTHER" id="PTHR10340:SF54">
    <property type="entry name" value="SPHINGOMYELIN PHOSPHODIESTERASE 2"/>
    <property type="match status" value="1"/>
</dbReference>
<evidence type="ECO:0000313" key="18">
    <source>
        <dbReference type="WBParaSite" id="SVE_0379900.1"/>
    </source>
</evidence>
<reference evidence="17" key="1">
    <citation type="submission" date="2014-07" db="EMBL/GenBank/DDBJ databases">
        <authorList>
            <person name="Martin A.A"/>
            <person name="De Silva N."/>
        </authorList>
    </citation>
    <scope>NUCLEOTIDE SEQUENCE</scope>
</reference>
<evidence type="ECO:0000256" key="10">
    <source>
        <dbReference type="ARBA" id="ARBA00023295"/>
    </source>
</evidence>
<evidence type="ECO:0000256" key="14">
    <source>
        <dbReference type="PIRSR" id="PIRSR000948-2"/>
    </source>
</evidence>
<dbReference type="SUPFAM" id="SSF47862">
    <property type="entry name" value="Saposin"/>
    <property type="match status" value="1"/>
</dbReference>
<sequence>MMFYIIFLLLLPYFIIGNLIYKQEKLLDSLKETLKDESLSKVACDICKTTMTNVVEMAHNGTDTSDIEKYILRRCILEKTQIKVICEGLVKSFTDEGVFVLKQTNYTADQICGAFIKDCGATDDPLNDMWRFVVPFSKPPVKGWPKVTNPQSTLRVLHLTDIHIDHEYSPGSEADCETKNDNDRMVCCRVYPSVNNSKIKVPAGYWGSPYDCDIPYRTFISAMEYISKNDKFDYIIVTGDMESHDMWAYTKTKTMTNILNITSVLQEYFPKTPIYQTTGNHEGVPMDAMGPHTMQEYAKRGPAWLYNTFAQAWKRDLPIDTQSDIKYRASYAIKPFSGLKIISLNTIYCSKNNLYNYINQTDPDYTLSWLVSELMESEEIGEKVHIISHIPPGSTYCLKGWSFNFYKVVYRYEGIIASLIYGHTHKDSFEIYYENADVNGRPYHVNFVAPSLTTYPHNNPAFRVYTFDGNYQGSSYTILESETYYANVTEADENNPPKWKLEYKLKEDFGMEDLSPESFHKLANVLEKNITDFEKFYLYYNRNHKSCGSTCRRNVVCGLRSARSYDKATFCP</sequence>
<keyword evidence="4 13" id="KW-0479">Metal-binding</keyword>
<feature type="binding site" evidence="13">
    <location>
        <position position="161"/>
    </location>
    <ligand>
        <name>Zn(2+)</name>
        <dbReference type="ChEBI" id="CHEBI:29105"/>
        <label>1</label>
    </ligand>
</feature>
<dbReference type="PROSITE" id="PS50015">
    <property type="entry name" value="SAP_B"/>
    <property type="match status" value="1"/>
</dbReference>
<evidence type="ECO:0000256" key="4">
    <source>
        <dbReference type="ARBA" id="ARBA00022723"/>
    </source>
</evidence>
<dbReference type="CDD" id="cd00842">
    <property type="entry name" value="MPP_ASMase"/>
    <property type="match status" value="1"/>
</dbReference>
<keyword evidence="10 12" id="KW-0326">Glycosidase</keyword>
<keyword evidence="8 14" id="KW-1015">Disulfide bond</keyword>
<feature type="disulfide bond" evidence="14">
    <location>
        <begin position="47"/>
        <end position="112"/>
    </location>
</feature>
<feature type="disulfide bond" evidence="14">
    <location>
        <begin position="557"/>
        <end position="571"/>
    </location>
</feature>
<protein>
    <recommendedName>
        <fullName evidence="12">Sphingomyelin phosphodiesterase</fullName>
        <ecNumber evidence="12">3.1.4.12</ecNumber>
    </recommendedName>
</protein>
<feature type="disulfide bond" evidence="14">
    <location>
        <begin position="188"/>
        <end position="212"/>
    </location>
</feature>